<feature type="region of interest" description="Disordered" evidence="6">
    <location>
        <begin position="416"/>
        <end position="618"/>
    </location>
</feature>
<keyword evidence="9" id="KW-1185">Reference proteome</keyword>
<reference evidence="8 9" key="1">
    <citation type="journal article" date="2023" name="bioRxiv">
        <title>High-quality genome assemblies of four members of thePodospora anserinaspecies complex.</title>
        <authorList>
            <person name="Ament-Velasquez S.L."/>
            <person name="Vogan A.A."/>
            <person name="Wallerman O."/>
            <person name="Hartmann F."/>
            <person name="Gautier V."/>
            <person name="Silar P."/>
            <person name="Giraud T."/>
            <person name="Johannesson H."/>
        </authorList>
    </citation>
    <scope>NUCLEOTIDE SEQUENCE [LARGE SCALE GENOMIC DNA]</scope>
    <source>
        <strain evidence="8 9">CBS 112042</strain>
    </source>
</reference>
<dbReference type="GeneID" id="87901260"/>
<comment type="subcellular location">
    <subcellularLocation>
        <location evidence="1">Nucleus</location>
    </subcellularLocation>
</comment>
<evidence type="ECO:0000256" key="6">
    <source>
        <dbReference type="SAM" id="MobiDB-lite"/>
    </source>
</evidence>
<dbReference type="PROSITE" id="PS00036">
    <property type="entry name" value="BZIP_BASIC"/>
    <property type="match status" value="1"/>
</dbReference>
<accession>A0ABR0F7M4</accession>
<sequence>MSQGGPAPPPSSRPSSQSPATDTNTSPQHRQQHLGQQDAPRTQSSHNPSGATVVEGNERGWQPGNRPSGVHNILNPAGSQPTPAEGSPQPTMGPTLQYGTTQGSPSRPYTIPGQSGASTPRATHAQTHPTASPAGGSSSAERGSPSSVHPYPFTARRILTPKSPRVASLSRAALRTVEPQLANLPAPTPRTSSQTNDLSMLVGPPLGAPSPYPGSHAPTRPTSGLSRSLSQPSLSHGHPMAHPRELAHPAPLKREHSGQPVFPGSPYGTPTMSSRGLPASNSHGDGRWGPGPMGTLPPAGSATRSLQISEGQTLLTITPRHGEEIVVPVDVHQASKQADEKRQRNAGASARFRQRKKEREREQQQGLQKLESRNRELERKADELEKRCQELQIERDHYRNDRNRLRDIVARTAGISEWAEGPPSPSTSRVPAPYPTAGDSRSHTPHQQPMPVSHAHSQSHSHPYPHPHPAVHPLQHPHPHPHVRPSAYGEPSMLEPPLRRRRTDSEPQMPTSSFALSTPTTLPPIAGASAFGIPPSPHITPPPGPSRLPPLRFEPQPGGTSSTTPSPAPSGPPSLPPTLPQSLPPQSITPYPPQYHRKSSYETAGWATEPRPSEGGPR</sequence>
<feature type="compositionally biased region" description="Polar residues" evidence="6">
    <location>
        <begin position="506"/>
        <end position="520"/>
    </location>
</feature>
<dbReference type="SUPFAM" id="SSF57959">
    <property type="entry name" value="Leucine zipper domain"/>
    <property type="match status" value="1"/>
</dbReference>
<name>A0ABR0F7M4_9PEZI</name>
<feature type="compositionally biased region" description="Polar residues" evidence="6">
    <location>
        <begin position="220"/>
        <end position="234"/>
    </location>
</feature>
<proteinExistence type="predicted"/>
<dbReference type="EMBL" id="JAFFGZ010000009">
    <property type="protein sequence ID" value="KAK4639070.1"/>
    <property type="molecule type" value="Genomic_DNA"/>
</dbReference>
<feature type="region of interest" description="Disordered" evidence="6">
    <location>
        <begin position="1"/>
        <end position="307"/>
    </location>
</feature>
<dbReference type="PROSITE" id="PS50217">
    <property type="entry name" value="BZIP"/>
    <property type="match status" value="1"/>
</dbReference>
<keyword evidence="2" id="KW-0805">Transcription regulation</keyword>
<dbReference type="PANTHER" id="PTHR13044:SF14">
    <property type="entry name" value="CRYPTOCEPHAL, ISOFORM A"/>
    <property type="match status" value="1"/>
</dbReference>
<evidence type="ECO:0000313" key="9">
    <source>
        <dbReference type="Proteomes" id="UP001322138"/>
    </source>
</evidence>
<evidence type="ECO:0000256" key="5">
    <source>
        <dbReference type="ARBA" id="ARBA00023242"/>
    </source>
</evidence>
<feature type="compositionally biased region" description="Polar residues" evidence="6">
    <location>
        <begin position="21"/>
        <end position="50"/>
    </location>
</feature>
<dbReference type="InterPro" id="IPR004827">
    <property type="entry name" value="bZIP"/>
</dbReference>
<evidence type="ECO:0000313" key="8">
    <source>
        <dbReference type="EMBL" id="KAK4639070.1"/>
    </source>
</evidence>
<feature type="compositionally biased region" description="Low complexity" evidence="6">
    <location>
        <begin position="129"/>
        <end position="147"/>
    </location>
</feature>
<feature type="compositionally biased region" description="Low complexity" evidence="6">
    <location>
        <begin position="549"/>
        <end position="565"/>
    </location>
</feature>
<evidence type="ECO:0000259" key="7">
    <source>
        <dbReference type="PROSITE" id="PS50217"/>
    </source>
</evidence>
<feature type="compositionally biased region" description="Polar residues" evidence="6">
    <location>
        <begin position="189"/>
        <end position="198"/>
    </location>
</feature>
<feature type="compositionally biased region" description="Polar residues" evidence="6">
    <location>
        <begin position="77"/>
        <end position="128"/>
    </location>
</feature>
<dbReference type="PANTHER" id="PTHR13044">
    <property type="entry name" value="ACTIVATING TRANSCRIPTION FACTOR ATF 4/5"/>
    <property type="match status" value="1"/>
</dbReference>
<feature type="domain" description="BZIP" evidence="7">
    <location>
        <begin position="335"/>
        <end position="392"/>
    </location>
</feature>
<evidence type="ECO:0000256" key="2">
    <source>
        <dbReference type="ARBA" id="ARBA00023015"/>
    </source>
</evidence>
<feature type="region of interest" description="Disordered" evidence="6">
    <location>
        <begin position="329"/>
        <end position="386"/>
    </location>
</feature>
<feature type="compositionally biased region" description="Pro residues" evidence="6">
    <location>
        <begin position="566"/>
        <end position="583"/>
    </location>
</feature>
<evidence type="ECO:0000256" key="4">
    <source>
        <dbReference type="ARBA" id="ARBA00023163"/>
    </source>
</evidence>
<feature type="compositionally biased region" description="Pro residues" evidence="6">
    <location>
        <begin position="1"/>
        <end position="12"/>
    </location>
</feature>
<evidence type="ECO:0000256" key="3">
    <source>
        <dbReference type="ARBA" id="ARBA00023125"/>
    </source>
</evidence>
<dbReference type="Gene3D" id="1.20.5.170">
    <property type="match status" value="1"/>
</dbReference>
<keyword evidence="5" id="KW-0539">Nucleus</keyword>
<keyword evidence="4" id="KW-0804">Transcription</keyword>
<gene>
    <name evidence="8" type="ORF">QC761_701890</name>
</gene>
<feature type="compositionally biased region" description="Polar residues" evidence="6">
    <location>
        <begin position="268"/>
        <end position="283"/>
    </location>
</feature>
<dbReference type="CDD" id="cd14705">
    <property type="entry name" value="bZIP_Zip1"/>
    <property type="match status" value="1"/>
</dbReference>
<comment type="caution">
    <text evidence="8">The sequence shown here is derived from an EMBL/GenBank/DDBJ whole genome shotgun (WGS) entry which is preliminary data.</text>
</comment>
<keyword evidence="3" id="KW-0238">DNA-binding</keyword>
<evidence type="ECO:0000256" key="1">
    <source>
        <dbReference type="ARBA" id="ARBA00004123"/>
    </source>
</evidence>
<protein>
    <recommendedName>
        <fullName evidence="7">BZIP domain-containing protein</fullName>
    </recommendedName>
</protein>
<feature type="compositionally biased region" description="Basic and acidic residues" evidence="6">
    <location>
        <begin position="370"/>
        <end position="386"/>
    </location>
</feature>
<dbReference type="InterPro" id="IPR046347">
    <property type="entry name" value="bZIP_sf"/>
</dbReference>
<feature type="compositionally biased region" description="Pro residues" evidence="6">
    <location>
        <begin position="534"/>
        <end position="548"/>
    </location>
</feature>
<dbReference type="Proteomes" id="UP001322138">
    <property type="component" value="Unassembled WGS sequence"/>
</dbReference>
<organism evidence="8 9">
    <name type="scientific">Podospora bellae-mahoneyi</name>
    <dbReference type="NCBI Taxonomy" id="2093777"/>
    <lineage>
        <taxon>Eukaryota</taxon>
        <taxon>Fungi</taxon>
        <taxon>Dikarya</taxon>
        <taxon>Ascomycota</taxon>
        <taxon>Pezizomycotina</taxon>
        <taxon>Sordariomycetes</taxon>
        <taxon>Sordariomycetidae</taxon>
        <taxon>Sordariales</taxon>
        <taxon>Podosporaceae</taxon>
        <taxon>Podospora</taxon>
    </lineage>
</organism>
<dbReference type="Pfam" id="PF07716">
    <property type="entry name" value="bZIP_2"/>
    <property type="match status" value="1"/>
</dbReference>
<feature type="compositionally biased region" description="Basic and acidic residues" evidence="6">
    <location>
        <begin position="242"/>
        <end position="257"/>
    </location>
</feature>
<dbReference type="RefSeq" id="XP_062728046.1">
    <property type="nucleotide sequence ID" value="XM_062881778.1"/>
</dbReference>